<comment type="subunit">
    <text evidence="13">Interacts with the Sec translocase complex via SecD. Specifically interacts with transmembrane segments of nascent integral membrane proteins during membrane integration.</text>
</comment>
<feature type="transmembrane region" description="Helical" evidence="13">
    <location>
        <begin position="601"/>
        <end position="620"/>
    </location>
</feature>
<evidence type="ECO:0000256" key="11">
    <source>
        <dbReference type="ARBA" id="ARBA00033245"/>
    </source>
</evidence>
<evidence type="ECO:0000256" key="13">
    <source>
        <dbReference type="HAMAP-Rule" id="MF_01810"/>
    </source>
</evidence>
<feature type="domain" description="Membrane insertase YidC N-terminal" evidence="16">
    <location>
        <begin position="87"/>
        <end position="212"/>
    </location>
</feature>
<dbReference type="InterPro" id="IPR019998">
    <property type="entry name" value="Membr_insert_YidC"/>
</dbReference>
<keyword evidence="4 13" id="KW-0813">Transport</keyword>
<dbReference type="HAMAP" id="MF_01810">
    <property type="entry name" value="YidC_type1"/>
    <property type="match status" value="1"/>
</dbReference>
<accession>A0ABV3PXT2</accession>
<feature type="region of interest" description="Disordered" evidence="14">
    <location>
        <begin position="52"/>
        <end position="77"/>
    </location>
</feature>
<evidence type="ECO:0000256" key="4">
    <source>
        <dbReference type="ARBA" id="ARBA00022448"/>
    </source>
</evidence>
<proteinExistence type="inferred from homology"/>
<dbReference type="Gene3D" id="2.70.98.90">
    <property type="match status" value="1"/>
</dbReference>
<evidence type="ECO:0000256" key="8">
    <source>
        <dbReference type="ARBA" id="ARBA00022989"/>
    </source>
</evidence>
<feature type="transmembrane region" description="Helical" evidence="13">
    <location>
        <begin position="429"/>
        <end position="456"/>
    </location>
</feature>
<dbReference type="InterPro" id="IPR028055">
    <property type="entry name" value="YidC/Oxa/ALB_C"/>
</dbReference>
<dbReference type="PANTHER" id="PTHR12428">
    <property type="entry name" value="OXA1"/>
    <property type="match status" value="1"/>
</dbReference>
<evidence type="ECO:0000313" key="18">
    <source>
        <dbReference type="Proteomes" id="UP001555786"/>
    </source>
</evidence>
<dbReference type="PANTHER" id="PTHR12428:SF65">
    <property type="entry name" value="CYTOCHROME C OXIDASE ASSEMBLY PROTEIN COX18, MITOCHONDRIAL"/>
    <property type="match status" value="1"/>
</dbReference>
<organism evidence="17 18">
    <name type="scientific">Labrys neptuniae</name>
    <dbReference type="NCBI Taxonomy" id="376174"/>
    <lineage>
        <taxon>Bacteria</taxon>
        <taxon>Pseudomonadati</taxon>
        <taxon>Pseudomonadota</taxon>
        <taxon>Alphaproteobacteria</taxon>
        <taxon>Hyphomicrobiales</taxon>
        <taxon>Xanthobacteraceae</taxon>
        <taxon>Labrys</taxon>
    </lineage>
</organism>
<dbReference type="RefSeq" id="WP_367626815.1">
    <property type="nucleotide sequence ID" value="NZ_JBFNQD010000026.1"/>
</dbReference>
<evidence type="ECO:0000256" key="10">
    <source>
        <dbReference type="ARBA" id="ARBA00023186"/>
    </source>
</evidence>
<dbReference type="PRINTS" id="PR01900">
    <property type="entry name" value="YIDCPROTEIN"/>
</dbReference>
<keyword evidence="7 13" id="KW-0653">Protein transport</keyword>
<evidence type="ECO:0000259" key="16">
    <source>
        <dbReference type="Pfam" id="PF14849"/>
    </source>
</evidence>
<keyword evidence="18" id="KW-1185">Reference proteome</keyword>
<dbReference type="CDD" id="cd20070">
    <property type="entry name" value="5TM_YidC_Alb3"/>
    <property type="match status" value="1"/>
</dbReference>
<evidence type="ECO:0000256" key="5">
    <source>
        <dbReference type="ARBA" id="ARBA00022475"/>
    </source>
</evidence>
<keyword evidence="9 13" id="KW-0472">Membrane</keyword>
<evidence type="ECO:0000256" key="1">
    <source>
        <dbReference type="ARBA" id="ARBA00004429"/>
    </source>
</evidence>
<comment type="caution">
    <text evidence="17">The sequence shown here is derived from an EMBL/GenBank/DDBJ whole genome shotgun (WGS) entry which is preliminary data.</text>
</comment>
<dbReference type="CDD" id="cd19961">
    <property type="entry name" value="EcYidC-like_peri"/>
    <property type="match status" value="1"/>
</dbReference>
<dbReference type="NCBIfam" id="TIGR03593">
    <property type="entry name" value="yidC_nterm"/>
    <property type="match status" value="2"/>
</dbReference>
<sequence length="659" mass="73106">MKNVDTKNVVLAVVLTLLVVVVWEYFIGQPMQRRQQEEARLQQQVQQALQQQQQQAAATPAPGVPGGAAGQKQFSSREEAVAARTQRVAIDAQRLIGSINLVGGLIDDVALRGYRETLDPNSPNVDLFSPFGTPVKPADHKANLENRGPYLTVFGWQEKPGSAAATKLNLPGLKTVWTAKSQAPLSAASPVELQWDNGQGLIFHRTISIDEDRGQSGSLFPSAGETLPADKLDLPRQNLPKDQQANVAKPIGGFMFTIKDSVENKGTAPVEIAPQAYILRVGTPGTQGTYVLHEGPIGRFSGSQKELSYKDLAPDAKQEPFADVTGWLGFTDKYWANALIPDPSARFTAHFGGQDFGGTPAYLAQIDRPAVTIAPGASTEVSTNLFSGAKEVATLSYYDEKLKTDNIAYLIDWGYLWFITKPLFRLIEILFHLIGNFGLAILGTTVILKAFFFPLANRSYESMSRMKKFQPEMQKIKDEFPDDRMKQQQAMMALYKEHKINPLSGCLPMLLQIPVFFALYKVLFVTIEMRQAPFYGWIHDLSAPDPTTLFNLFGLIPWTPPSVLMVGFWVVVMGITMFIQMQLNPAPPDPTQAAMFRWMPLIFTYMLAAFPAGLVIYYCWNNTLSILQQAFIMKKNGVKIELWDNLRAMFGRKPSSAAS</sequence>
<evidence type="ECO:0000256" key="6">
    <source>
        <dbReference type="ARBA" id="ARBA00022692"/>
    </source>
</evidence>
<dbReference type="NCBIfam" id="TIGR03592">
    <property type="entry name" value="yidC_oxa1_cterm"/>
    <property type="match status" value="1"/>
</dbReference>
<dbReference type="Pfam" id="PF14849">
    <property type="entry name" value="YidC_periplas"/>
    <property type="match status" value="2"/>
</dbReference>
<evidence type="ECO:0000256" key="9">
    <source>
        <dbReference type="ARBA" id="ARBA00023136"/>
    </source>
</evidence>
<protein>
    <recommendedName>
        <fullName evidence="3 13">Membrane protein insertase YidC</fullName>
    </recommendedName>
    <alternativeName>
        <fullName evidence="12 13">Foldase YidC</fullName>
    </alternativeName>
    <alternativeName>
        <fullName evidence="11 13">Membrane integrase YidC</fullName>
    </alternativeName>
    <alternativeName>
        <fullName evidence="13">Membrane protein YidC</fullName>
    </alternativeName>
</protein>
<evidence type="ECO:0000256" key="12">
    <source>
        <dbReference type="ARBA" id="ARBA00033342"/>
    </source>
</evidence>
<evidence type="ECO:0000256" key="14">
    <source>
        <dbReference type="SAM" id="MobiDB-lite"/>
    </source>
</evidence>
<dbReference type="EMBL" id="JBFNQD010000026">
    <property type="protein sequence ID" value="MEW9310404.1"/>
    <property type="molecule type" value="Genomic_DNA"/>
</dbReference>
<keyword evidence="8 13" id="KW-1133">Transmembrane helix</keyword>
<feature type="transmembrane region" description="Helical" evidence="13">
    <location>
        <begin position="6"/>
        <end position="26"/>
    </location>
</feature>
<keyword evidence="6 13" id="KW-0812">Transmembrane</keyword>
<evidence type="ECO:0000256" key="7">
    <source>
        <dbReference type="ARBA" id="ARBA00022927"/>
    </source>
</evidence>
<evidence type="ECO:0000259" key="15">
    <source>
        <dbReference type="Pfam" id="PF02096"/>
    </source>
</evidence>
<dbReference type="InterPro" id="IPR028053">
    <property type="entry name" value="Membr_insert_YidC_N"/>
</dbReference>
<name>A0ABV3PXT2_9HYPH</name>
<feature type="transmembrane region" description="Helical" evidence="13">
    <location>
        <begin position="563"/>
        <end position="581"/>
    </location>
</feature>
<dbReference type="NCBIfam" id="NF002353">
    <property type="entry name" value="PRK01318.1-4"/>
    <property type="match status" value="1"/>
</dbReference>
<reference evidence="17 18" key="1">
    <citation type="submission" date="2024-07" db="EMBL/GenBank/DDBJ databases">
        <title>Description of Labrys sedimenti sp. nov., isolated from a diclofenac-degrading enrichment culture.</title>
        <authorList>
            <person name="Tancsics A."/>
            <person name="Csepanyi A."/>
        </authorList>
    </citation>
    <scope>NUCLEOTIDE SEQUENCE [LARGE SCALE GENOMIC DNA]</scope>
    <source>
        <strain evidence="17 18">LMG 23578</strain>
    </source>
</reference>
<feature type="domain" description="Membrane insertase YidC/Oxa/ALB C-terminal" evidence="15">
    <location>
        <begin position="437"/>
        <end position="634"/>
    </location>
</feature>
<dbReference type="Pfam" id="PF02096">
    <property type="entry name" value="60KD_IMP"/>
    <property type="match status" value="1"/>
</dbReference>
<comment type="similarity">
    <text evidence="2 13">Belongs to the OXA1/ALB3/YidC family. Type 1 subfamily.</text>
</comment>
<keyword evidence="5 13" id="KW-1003">Cell membrane</keyword>
<keyword evidence="10 13" id="KW-0143">Chaperone</keyword>
<evidence type="ECO:0000313" key="17">
    <source>
        <dbReference type="EMBL" id="MEW9310404.1"/>
    </source>
</evidence>
<dbReference type="Proteomes" id="UP001555786">
    <property type="component" value="Unassembled WGS sequence"/>
</dbReference>
<dbReference type="InterPro" id="IPR047196">
    <property type="entry name" value="YidC_ALB_C"/>
</dbReference>
<evidence type="ECO:0000256" key="2">
    <source>
        <dbReference type="ARBA" id="ARBA00010527"/>
    </source>
</evidence>
<dbReference type="InterPro" id="IPR001708">
    <property type="entry name" value="YidC/ALB3/OXA1/COX18"/>
</dbReference>
<gene>
    <name evidence="13 17" type="primary">yidC</name>
    <name evidence="17" type="ORF">ABXS05_33000</name>
</gene>
<comment type="subcellular location">
    <subcellularLocation>
        <location evidence="1">Cell inner membrane</location>
        <topology evidence="1">Multi-pass membrane protein</topology>
    </subcellularLocation>
    <subcellularLocation>
        <location evidence="13">Cell membrane</location>
        <topology evidence="13">Multi-pass membrane protein</topology>
    </subcellularLocation>
</comment>
<dbReference type="InterPro" id="IPR038221">
    <property type="entry name" value="YidC_periplasmic_sf"/>
</dbReference>
<comment type="function">
    <text evidence="13">Required for the insertion and/or proper folding and/or complex formation of integral membrane proteins into the membrane. Involved in integration of membrane proteins that insert both dependently and independently of the Sec translocase complex, as well as at least some lipoproteins. Aids folding of multispanning membrane proteins.</text>
</comment>
<feature type="domain" description="Membrane insertase YidC N-terminal" evidence="16">
    <location>
        <begin position="253"/>
        <end position="425"/>
    </location>
</feature>
<feature type="compositionally biased region" description="Low complexity" evidence="14">
    <location>
        <begin position="52"/>
        <end position="61"/>
    </location>
</feature>
<evidence type="ECO:0000256" key="3">
    <source>
        <dbReference type="ARBA" id="ARBA00015325"/>
    </source>
</evidence>